<dbReference type="RefSeq" id="WP_394008552.1">
    <property type="nucleotide sequence ID" value="NZ_JBAFUR010000002.1"/>
</dbReference>
<feature type="transmembrane region" description="Helical" evidence="1">
    <location>
        <begin position="429"/>
        <end position="447"/>
    </location>
</feature>
<feature type="transmembrane region" description="Helical" evidence="1">
    <location>
        <begin position="51"/>
        <end position="70"/>
    </location>
</feature>
<evidence type="ECO:0000256" key="1">
    <source>
        <dbReference type="SAM" id="Phobius"/>
    </source>
</evidence>
<feature type="transmembrane region" description="Helical" evidence="1">
    <location>
        <begin position="131"/>
        <end position="150"/>
    </location>
</feature>
<protein>
    <recommendedName>
        <fullName evidence="4">Oligosaccharide repeat unit polymerase</fullName>
    </recommendedName>
</protein>
<keyword evidence="1" id="KW-0812">Transmembrane</keyword>
<sequence length="494" mass="53442">MSAFLRTSYWLVLIAGAIAQAFLGADPVVLGVMVVICCFEPAIVRGQPMRSSDVMMLGLIMYSGYFPILIKTALGQAVDENLSDPVNSSIVHFLGFASVFVGYLLSYRFTAVSPFISNLAAVLTDDKKLKACAVVCFPIGAAVTVAHIILRPAASQVSVDAGDSVGFLGNFSFIANFALICQAAYAFGLGGGRRRGMVFLSVMLLTFMVLSVLGNVKYIFVSCILSIIFIIIFSRHTVNVAKEAVVGAIIFFVLAFYISPIIHLSRDASTTQTISERVELALGWLDRVDYNPFELQERAEAKLAVYGSFRDPSLNYLFPSTANLDRFCIIQPVDQVVSRSEFFGIQGFESFQGLASSILPSFLVDKLAASSPDFIAWYYGIRTPGVVGRPVIGLTASSFAVGGYPAAIFLPGLIMFGAFYLVNRFSGPLKGNVVGVFMLGVCLGLIEKEAAEIIAFFARQFLIVLAFLFIVRQALGLVTAQSVSAMPTRVSLKR</sequence>
<keyword evidence="1" id="KW-0472">Membrane</keyword>
<name>A0ABW6ZE03_9HYPH</name>
<evidence type="ECO:0008006" key="4">
    <source>
        <dbReference type="Google" id="ProtNLM"/>
    </source>
</evidence>
<feature type="transmembrane region" description="Helical" evidence="1">
    <location>
        <begin position="399"/>
        <end position="422"/>
    </location>
</feature>
<feature type="transmembrane region" description="Helical" evidence="1">
    <location>
        <begin position="245"/>
        <end position="264"/>
    </location>
</feature>
<accession>A0ABW6ZE03</accession>
<feature type="transmembrane region" description="Helical" evidence="1">
    <location>
        <begin position="90"/>
        <end position="110"/>
    </location>
</feature>
<dbReference type="Proteomes" id="UP001604043">
    <property type="component" value="Unassembled WGS sequence"/>
</dbReference>
<gene>
    <name evidence="2" type="ORF">V5F30_07415</name>
</gene>
<organism evidence="2 3">
    <name type="scientific">Xanthobacter aminoxidans</name>
    <dbReference type="NCBI Taxonomy" id="186280"/>
    <lineage>
        <taxon>Bacteria</taxon>
        <taxon>Pseudomonadati</taxon>
        <taxon>Pseudomonadota</taxon>
        <taxon>Alphaproteobacteria</taxon>
        <taxon>Hyphomicrobiales</taxon>
        <taxon>Xanthobacteraceae</taxon>
        <taxon>Xanthobacter</taxon>
    </lineage>
</organism>
<feature type="transmembrane region" description="Helical" evidence="1">
    <location>
        <begin position="170"/>
        <end position="189"/>
    </location>
</feature>
<evidence type="ECO:0000313" key="3">
    <source>
        <dbReference type="Proteomes" id="UP001604043"/>
    </source>
</evidence>
<evidence type="ECO:0000313" key="2">
    <source>
        <dbReference type="EMBL" id="MFG1252025.1"/>
    </source>
</evidence>
<keyword evidence="3" id="KW-1185">Reference proteome</keyword>
<proteinExistence type="predicted"/>
<comment type="caution">
    <text evidence="2">The sequence shown here is derived from an EMBL/GenBank/DDBJ whole genome shotgun (WGS) entry which is preliminary data.</text>
</comment>
<dbReference type="EMBL" id="JBAFUR010000002">
    <property type="protein sequence ID" value="MFG1252025.1"/>
    <property type="molecule type" value="Genomic_DNA"/>
</dbReference>
<keyword evidence="1" id="KW-1133">Transmembrane helix</keyword>
<feature type="transmembrane region" description="Helical" evidence="1">
    <location>
        <begin position="12"/>
        <end position="39"/>
    </location>
</feature>
<reference evidence="2 3" key="1">
    <citation type="submission" date="2024-02" db="EMBL/GenBank/DDBJ databases">
        <title>Expansion and revision of Xanthobacter and proposal of Roseixanthobacter gen. nov.</title>
        <authorList>
            <person name="Soltysiak M.P.M."/>
            <person name="Jalihal A."/>
            <person name="Ory A."/>
            <person name="Chrisophersen C."/>
            <person name="Lee A.D."/>
            <person name="Boulton J."/>
            <person name="Springer M."/>
        </authorList>
    </citation>
    <scope>NUCLEOTIDE SEQUENCE [LARGE SCALE GENOMIC DNA]</scope>
    <source>
        <strain evidence="2 3">CB5</strain>
    </source>
</reference>
<feature type="transmembrane region" description="Helical" evidence="1">
    <location>
        <begin position="219"/>
        <end position="238"/>
    </location>
</feature>